<organism evidence="17 18">
    <name type="scientific">Necator americanus</name>
    <name type="common">Human hookworm</name>
    <dbReference type="NCBI Taxonomy" id="51031"/>
    <lineage>
        <taxon>Eukaryota</taxon>
        <taxon>Metazoa</taxon>
        <taxon>Ecdysozoa</taxon>
        <taxon>Nematoda</taxon>
        <taxon>Chromadorea</taxon>
        <taxon>Rhabditida</taxon>
        <taxon>Rhabditina</taxon>
        <taxon>Rhabditomorpha</taxon>
        <taxon>Strongyloidea</taxon>
        <taxon>Ancylostomatidae</taxon>
        <taxon>Bunostominae</taxon>
        <taxon>Necator</taxon>
    </lineage>
</organism>
<comment type="caution">
    <text evidence="17">The sequence shown here is derived from an EMBL/GenBank/DDBJ whole genome shotgun (WGS) entry which is preliminary data.</text>
</comment>
<feature type="region of interest" description="Disordered" evidence="14">
    <location>
        <begin position="316"/>
        <end position="362"/>
    </location>
</feature>
<keyword evidence="11 13" id="KW-0739">Sodium transport</keyword>
<keyword evidence="8 13" id="KW-0406">Ion transport</keyword>
<feature type="compositionally biased region" description="Basic and acidic residues" evidence="14">
    <location>
        <begin position="317"/>
        <end position="347"/>
    </location>
</feature>
<dbReference type="EMBL" id="JAVFWL010000001">
    <property type="protein sequence ID" value="KAK6728425.1"/>
    <property type="molecule type" value="Genomic_DNA"/>
</dbReference>
<evidence type="ECO:0000256" key="9">
    <source>
        <dbReference type="ARBA" id="ARBA00023136"/>
    </source>
</evidence>
<evidence type="ECO:0000256" key="13">
    <source>
        <dbReference type="RuleBase" id="RU000679"/>
    </source>
</evidence>
<evidence type="ECO:0000256" key="8">
    <source>
        <dbReference type="ARBA" id="ARBA00023065"/>
    </source>
</evidence>
<feature type="signal peptide" evidence="16">
    <location>
        <begin position="1"/>
        <end position="26"/>
    </location>
</feature>
<keyword evidence="12 13" id="KW-0407">Ion channel</keyword>
<evidence type="ECO:0000256" key="12">
    <source>
        <dbReference type="ARBA" id="ARBA00023303"/>
    </source>
</evidence>
<keyword evidence="4 13" id="KW-0894">Sodium channel</keyword>
<keyword evidence="6 15" id="KW-1133">Transmembrane helix</keyword>
<name>A0ABR1BRA3_NECAM</name>
<protein>
    <recommendedName>
        <fullName evidence="19">Amiloride-sensitive sodium channel</fullName>
    </recommendedName>
</protein>
<evidence type="ECO:0008006" key="19">
    <source>
        <dbReference type="Google" id="ProtNLM"/>
    </source>
</evidence>
<proteinExistence type="inferred from homology"/>
<keyword evidence="18" id="KW-1185">Reference proteome</keyword>
<evidence type="ECO:0000256" key="15">
    <source>
        <dbReference type="SAM" id="Phobius"/>
    </source>
</evidence>
<accession>A0ABR1BRA3</accession>
<feature type="chain" id="PRO_5047012661" description="Amiloride-sensitive sodium channel" evidence="16">
    <location>
        <begin position="27"/>
        <end position="412"/>
    </location>
</feature>
<keyword evidence="16" id="KW-0732">Signal</keyword>
<keyword evidence="5 13" id="KW-0812">Transmembrane</keyword>
<dbReference type="PANTHER" id="PTHR11690:SF222">
    <property type="entry name" value="AMILORIDE-SENSITIVE SODIUM CHANNEL SUBUNIT GAMMA"/>
    <property type="match status" value="1"/>
</dbReference>
<evidence type="ECO:0000256" key="11">
    <source>
        <dbReference type="ARBA" id="ARBA00023201"/>
    </source>
</evidence>
<evidence type="ECO:0000256" key="16">
    <source>
        <dbReference type="SAM" id="SignalP"/>
    </source>
</evidence>
<evidence type="ECO:0000256" key="2">
    <source>
        <dbReference type="ARBA" id="ARBA00007193"/>
    </source>
</evidence>
<feature type="transmembrane region" description="Helical" evidence="15">
    <location>
        <begin position="243"/>
        <end position="267"/>
    </location>
</feature>
<dbReference type="PRINTS" id="PR01078">
    <property type="entry name" value="AMINACHANNEL"/>
</dbReference>
<evidence type="ECO:0000256" key="5">
    <source>
        <dbReference type="ARBA" id="ARBA00022692"/>
    </source>
</evidence>
<dbReference type="PANTHER" id="PTHR11690">
    <property type="entry name" value="AMILORIDE-SENSITIVE SODIUM CHANNEL-RELATED"/>
    <property type="match status" value="1"/>
</dbReference>
<dbReference type="InterPro" id="IPR001873">
    <property type="entry name" value="ENaC"/>
</dbReference>
<evidence type="ECO:0000313" key="18">
    <source>
        <dbReference type="Proteomes" id="UP001303046"/>
    </source>
</evidence>
<reference evidence="17 18" key="1">
    <citation type="submission" date="2023-08" db="EMBL/GenBank/DDBJ databases">
        <title>A Necator americanus chromosomal reference genome.</title>
        <authorList>
            <person name="Ilik V."/>
            <person name="Petrzelkova K.J."/>
            <person name="Pardy F."/>
            <person name="Fuh T."/>
            <person name="Niatou-Singa F.S."/>
            <person name="Gouil Q."/>
            <person name="Baker L."/>
            <person name="Ritchie M.E."/>
            <person name="Jex A.R."/>
            <person name="Gazzola D."/>
            <person name="Li H."/>
            <person name="Toshio Fujiwara R."/>
            <person name="Zhan B."/>
            <person name="Aroian R.V."/>
            <person name="Pafco B."/>
            <person name="Schwarz E.M."/>
        </authorList>
    </citation>
    <scope>NUCLEOTIDE SEQUENCE [LARGE SCALE GENOMIC DNA]</scope>
    <source>
        <strain evidence="17 18">Aroian</strain>
        <tissue evidence="17">Whole animal</tissue>
    </source>
</reference>
<comment type="similarity">
    <text evidence="2 13">Belongs to the amiloride-sensitive sodium channel (TC 1.A.6) family.</text>
</comment>
<evidence type="ECO:0000256" key="10">
    <source>
        <dbReference type="ARBA" id="ARBA00023180"/>
    </source>
</evidence>
<keyword evidence="3 13" id="KW-0813">Transport</keyword>
<keyword evidence="9 15" id="KW-0472">Membrane</keyword>
<dbReference type="Gene3D" id="1.10.287.770">
    <property type="entry name" value="YojJ-like"/>
    <property type="match status" value="1"/>
</dbReference>
<evidence type="ECO:0000256" key="14">
    <source>
        <dbReference type="SAM" id="MobiDB-lite"/>
    </source>
</evidence>
<keyword evidence="7" id="KW-0915">Sodium</keyword>
<comment type="subcellular location">
    <subcellularLocation>
        <location evidence="1">Membrane</location>
        <topology evidence="1">Multi-pass membrane protein</topology>
    </subcellularLocation>
</comment>
<evidence type="ECO:0000313" key="17">
    <source>
        <dbReference type="EMBL" id="KAK6728425.1"/>
    </source>
</evidence>
<gene>
    <name evidence="17" type="primary">Necator_chrI.g1956</name>
    <name evidence="17" type="ORF">RB195_005830</name>
</gene>
<sequence>MISLRHRSTVLRILATAPCLTPVATSYNVVHPVGAAPSARRHGGWALSAMCDGVRTAEPKPKELKSLYLNKDPCCRDVSGASAIIARKRPSYELVVLIELITAMAFMRERIAPFCAAATIPSYEPEIVAYSTLDAFWINARSPKLNRKEECVAVTNELALNQDLCSDETLAVMKCRLLRYSEMHNGALKWLSKKNSSWSIPHMKANFLTINVFFRDMSYTEYMQVQGTTLTETLSDIGGNMGLFLGMSVITVIEVVMYFSKIGWITISKKRRNYMYQKKANEKEHEKQLEETVNGFRLFRSRKYANDMSHTRARIRALTDKVSSENDAESKSTSERESDATDRRSRFFNENTESYYSDNPERNRNSVVELKINLRDLEHVNNGYMQVQTNYRTRPRSSTAPTYPCFTVGEEE</sequence>
<dbReference type="Proteomes" id="UP001303046">
    <property type="component" value="Unassembled WGS sequence"/>
</dbReference>
<evidence type="ECO:0000256" key="3">
    <source>
        <dbReference type="ARBA" id="ARBA00022448"/>
    </source>
</evidence>
<evidence type="ECO:0000256" key="1">
    <source>
        <dbReference type="ARBA" id="ARBA00004141"/>
    </source>
</evidence>
<evidence type="ECO:0000256" key="6">
    <source>
        <dbReference type="ARBA" id="ARBA00022989"/>
    </source>
</evidence>
<feature type="compositionally biased region" description="Polar residues" evidence="14">
    <location>
        <begin position="348"/>
        <end position="357"/>
    </location>
</feature>
<keyword evidence="10" id="KW-0325">Glycoprotein</keyword>
<evidence type="ECO:0000256" key="7">
    <source>
        <dbReference type="ARBA" id="ARBA00023053"/>
    </source>
</evidence>
<evidence type="ECO:0000256" key="4">
    <source>
        <dbReference type="ARBA" id="ARBA00022461"/>
    </source>
</evidence>
<dbReference type="Pfam" id="PF00858">
    <property type="entry name" value="ASC"/>
    <property type="match status" value="1"/>
</dbReference>